<dbReference type="Gene3D" id="1.10.630.10">
    <property type="entry name" value="Cytochrome P450"/>
    <property type="match status" value="1"/>
</dbReference>
<evidence type="ECO:0000256" key="8">
    <source>
        <dbReference type="SAM" id="Phobius"/>
    </source>
</evidence>
<dbReference type="Pfam" id="PF00067">
    <property type="entry name" value="p450"/>
    <property type="match status" value="1"/>
</dbReference>
<dbReference type="GO" id="GO:0020037">
    <property type="term" value="F:heme binding"/>
    <property type="evidence" value="ECO:0007669"/>
    <property type="project" value="InterPro"/>
</dbReference>
<dbReference type="PANTHER" id="PTHR46300:SF6">
    <property type="entry name" value="CYTOCHROME P450 2C30"/>
    <property type="match status" value="1"/>
</dbReference>
<gene>
    <name evidence="9" type="ORF">GLOTRDRAFT_37698</name>
</gene>
<evidence type="ECO:0000256" key="4">
    <source>
        <dbReference type="ARBA" id="ARBA00022723"/>
    </source>
</evidence>
<dbReference type="GO" id="GO:0016705">
    <property type="term" value="F:oxidoreductase activity, acting on paired donors, with incorporation or reduction of molecular oxygen"/>
    <property type="evidence" value="ECO:0007669"/>
    <property type="project" value="InterPro"/>
</dbReference>
<proteinExistence type="inferred from homology"/>
<dbReference type="SUPFAM" id="SSF48264">
    <property type="entry name" value="Cytochrome P450"/>
    <property type="match status" value="1"/>
</dbReference>
<keyword evidence="3" id="KW-0349">Heme</keyword>
<keyword evidence="6" id="KW-0408">Iron</keyword>
<dbReference type="HOGENOM" id="CLU_001570_2_2_1"/>
<keyword evidence="10" id="KW-1185">Reference proteome</keyword>
<dbReference type="OMA" id="HETMCNE"/>
<dbReference type="GO" id="GO:0005506">
    <property type="term" value="F:iron ion binding"/>
    <property type="evidence" value="ECO:0007669"/>
    <property type="project" value="InterPro"/>
</dbReference>
<evidence type="ECO:0000256" key="1">
    <source>
        <dbReference type="ARBA" id="ARBA00001971"/>
    </source>
</evidence>
<evidence type="ECO:0000256" key="3">
    <source>
        <dbReference type="ARBA" id="ARBA00022617"/>
    </source>
</evidence>
<keyword evidence="4" id="KW-0479">Metal-binding</keyword>
<comment type="cofactor">
    <cofactor evidence="1">
        <name>heme</name>
        <dbReference type="ChEBI" id="CHEBI:30413"/>
    </cofactor>
</comment>
<keyword evidence="8" id="KW-0812">Transmembrane</keyword>
<feature type="transmembrane region" description="Helical" evidence="8">
    <location>
        <begin position="12"/>
        <end position="32"/>
    </location>
</feature>
<keyword evidence="7" id="KW-0503">Monooxygenase</keyword>
<keyword evidence="8" id="KW-1133">Transmembrane helix</keyword>
<organism evidence="9 10">
    <name type="scientific">Gloeophyllum trabeum (strain ATCC 11539 / FP-39264 / Madison 617)</name>
    <name type="common">Brown rot fungus</name>
    <dbReference type="NCBI Taxonomy" id="670483"/>
    <lineage>
        <taxon>Eukaryota</taxon>
        <taxon>Fungi</taxon>
        <taxon>Dikarya</taxon>
        <taxon>Basidiomycota</taxon>
        <taxon>Agaricomycotina</taxon>
        <taxon>Agaricomycetes</taxon>
        <taxon>Gloeophyllales</taxon>
        <taxon>Gloeophyllaceae</taxon>
        <taxon>Gloeophyllum</taxon>
    </lineage>
</organism>
<dbReference type="InterPro" id="IPR036396">
    <property type="entry name" value="Cyt_P450_sf"/>
</dbReference>
<evidence type="ECO:0000256" key="7">
    <source>
        <dbReference type="ARBA" id="ARBA00023033"/>
    </source>
</evidence>
<name>S7QEE7_GLOTA</name>
<sequence>MTSTLSETAYLLPRAFFSSFLLIFLGIVVQSFKKRKYPPGPRGLPVLGNVFQLEEKIWIPFNRWKIQFGPIVYLNVFGKPLVILNTYEAAADLLDKRSNIYSDRAPNIVVRDHLTGGNGMAWMDYSDLWRRMYQVSHDALHKNAVKLYHGIQNTEALIWIQALFREPERSQVHTRRLGTSLVSSVIYGPPPLKSANDPAIALINEHGERMTIAALPFTHLVDFIPALRHLPSRMVKWKRDAEYWYEKDSRMHETMCNEAKQRSVSRSTSLG</sequence>
<evidence type="ECO:0000313" key="9">
    <source>
        <dbReference type="EMBL" id="EPQ57683.1"/>
    </source>
</evidence>
<dbReference type="GeneID" id="19305788"/>
<dbReference type="InterPro" id="IPR001128">
    <property type="entry name" value="Cyt_P450"/>
</dbReference>
<evidence type="ECO:0000256" key="6">
    <source>
        <dbReference type="ARBA" id="ARBA00023004"/>
    </source>
</evidence>
<dbReference type="GO" id="GO:0004497">
    <property type="term" value="F:monooxygenase activity"/>
    <property type="evidence" value="ECO:0007669"/>
    <property type="project" value="UniProtKB-KW"/>
</dbReference>
<dbReference type="KEGG" id="gtr:GLOTRDRAFT_37698"/>
<protein>
    <recommendedName>
        <fullName evidence="11">Cytochrome P450</fullName>
    </recommendedName>
</protein>
<keyword evidence="8" id="KW-0472">Membrane</keyword>
<evidence type="ECO:0000256" key="5">
    <source>
        <dbReference type="ARBA" id="ARBA00023002"/>
    </source>
</evidence>
<dbReference type="RefSeq" id="XP_007863896.1">
    <property type="nucleotide sequence ID" value="XM_007865705.1"/>
</dbReference>
<reference evidence="9 10" key="1">
    <citation type="journal article" date="2012" name="Science">
        <title>The Paleozoic origin of enzymatic lignin decomposition reconstructed from 31 fungal genomes.</title>
        <authorList>
            <person name="Floudas D."/>
            <person name="Binder M."/>
            <person name="Riley R."/>
            <person name="Barry K."/>
            <person name="Blanchette R.A."/>
            <person name="Henrissat B."/>
            <person name="Martinez A.T."/>
            <person name="Otillar R."/>
            <person name="Spatafora J.W."/>
            <person name="Yadav J.S."/>
            <person name="Aerts A."/>
            <person name="Benoit I."/>
            <person name="Boyd A."/>
            <person name="Carlson A."/>
            <person name="Copeland A."/>
            <person name="Coutinho P.M."/>
            <person name="de Vries R.P."/>
            <person name="Ferreira P."/>
            <person name="Findley K."/>
            <person name="Foster B."/>
            <person name="Gaskell J."/>
            <person name="Glotzer D."/>
            <person name="Gorecki P."/>
            <person name="Heitman J."/>
            <person name="Hesse C."/>
            <person name="Hori C."/>
            <person name="Igarashi K."/>
            <person name="Jurgens J.A."/>
            <person name="Kallen N."/>
            <person name="Kersten P."/>
            <person name="Kohler A."/>
            <person name="Kuees U."/>
            <person name="Kumar T.K.A."/>
            <person name="Kuo A."/>
            <person name="LaButti K."/>
            <person name="Larrondo L.F."/>
            <person name="Lindquist E."/>
            <person name="Ling A."/>
            <person name="Lombard V."/>
            <person name="Lucas S."/>
            <person name="Lundell T."/>
            <person name="Martin R."/>
            <person name="McLaughlin D.J."/>
            <person name="Morgenstern I."/>
            <person name="Morin E."/>
            <person name="Murat C."/>
            <person name="Nagy L.G."/>
            <person name="Nolan M."/>
            <person name="Ohm R.A."/>
            <person name="Patyshakuliyeva A."/>
            <person name="Rokas A."/>
            <person name="Ruiz-Duenas F.J."/>
            <person name="Sabat G."/>
            <person name="Salamov A."/>
            <person name="Samejima M."/>
            <person name="Schmutz J."/>
            <person name="Slot J.C."/>
            <person name="St John F."/>
            <person name="Stenlid J."/>
            <person name="Sun H."/>
            <person name="Sun S."/>
            <person name="Syed K."/>
            <person name="Tsang A."/>
            <person name="Wiebenga A."/>
            <person name="Young D."/>
            <person name="Pisabarro A."/>
            <person name="Eastwood D.C."/>
            <person name="Martin F."/>
            <person name="Cullen D."/>
            <person name="Grigoriev I.V."/>
            <person name="Hibbett D.S."/>
        </authorList>
    </citation>
    <scope>NUCLEOTIDE SEQUENCE [LARGE SCALE GENOMIC DNA]</scope>
    <source>
        <strain evidence="9 10">ATCC 11539</strain>
    </source>
</reference>
<comment type="similarity">
    <text evidence="2">Belongs to the cytochrome P450 family.</text>
</comment>
<accession>S7QEE7</accession>
<dbReference type="STRING" id="670483.S7QEE7"/>
<dbReference type="eggNOG" id="KOG0156">
    <property type="taxonomic scope" value="Eukaryota"/>
</dbReference>
<dbReference type="InterPro" id="IPR050364">
    <property type="entry name" value="Cytochrome_P450_fung"/>
</dbReference>
<evidence type="ECO:0008006" key="11">
    <source>
        <dbReference type="Google" id="ProtNLM"/>
    </source>
</evidence>
<dbReference type="Proteomes" id="UP000030669">
    <property type="component" value="Unassembled WGS sequence"/>
</dbReference>
<dbReference type="AlphaFoldDB" id="S7QEE7"/>
<dbReference type="OrthoDB" id="2789670at2759"/>
<dbReference type="PANTHER" id="PTHR46300">
    <property type="entry name" value="P450, PUTATIVE (EUROFUNG)-RELATED-RELATED"/>
    <property type="match status" value="1"/>
</dbReference>
<dbReference type="EMBL" id="KB469299">
    <property type="protein sequence ID" value="EPQ57683.1"/>
    <property type="molecule type" value="Genomic_DNA"/>
</dbReference>
<evidence type="ECO:0000256" key="2">
    <source>
        <dbReference type="ARBA" id="ARBA00010617"/>
    </source>
</evidence>
<keyword evidence="5" id="KW-0560">Oxidoreductase</keyword>
<evidence type="ECO:0000313" key="10">
    <source>
        <dbReference type="Proteomes" id="UP000030669"/>
    </source>
</evidence>